<reference evidence="1 2" key="1">
    <citation type="submission" date="2016-10" db="EMBL/GenBank/DDBJ databases">
        <authorList>
            <person name="de Groot N.N."/>
        </authorList>
    </citation>
    <scope>NUCLEOTIDE SEQUENCE [LARGE SCALE GENOMIC DNA]</scope>
    <source>
        <strain evidence="1 2">DSM 44468</strain>
    </source>
</reference>
<evidence type="ECO:0000313" key="1">
    <source>
        <dbReference type="EMBL" id="SFK14558.1"/>
    </source>
</evidence>
<dbReference type="AlphaFoldDB" id="A0A1I3X4G5"/>
<organism evidence="1 2">
    <name type="scientific">Amycolatopsis sacchari</name>
    <dbReference type="NCBI Taxonomy" id="115433"/>
    <lineage>
        <taxon>Bacteria</taxon>
        <taxon>Bacillati</taxon>
        <taxon>Actinomycetota</taxon>
        <taxon>Actinomycetes</taxon>
        <taxon>Pseudonocardiales</taxon>
        <taxon>Pseudonocardiaceae</taxon>
        <taxon>Amycolatopsis</taxon>
    </lineage>
</organism>
<dbReference type="Proteomes" id="UP000199025">
    <property type="component" value="Unassembled WGS sequence"/>
</dbReference>
<sequence>MSAPELVLSAASGQGFGAVTGATVPERQQDQIDRSLRCAQLRTNEQVDWIAQPQQWMDRFVNVYSSQAGWDNWQIIGLPLLAAQPGEKLLHRLARSLESGMGDEEIEAVRSAIKAVERLIEEGEPAAKPFQSAESSTEKNAISFGSVRQGPGGGLSMTCGFVYLNITRRVHDFVLGEQVATRASVQSAKLVARWNQQYFDMFEPKINEYLAARKKQIFTKFKLNR</sequence>
<gene>
    <name evidence="1" type="ORF">SAMN05421835_114155</name>
</gene>
<dbReference type="RefSeq" id="WP_091511136.1">
    <property type="nucleotide sequence ID" value="NZ_CBDQZW010000019.1"/>
</dbReference>
<dbReference type="STRING" id="115433.SAMN05421835_114155"/>
<accession>A0A1I3X4G5</accession>
<name>A0A1I3X4G5_9PSEU</name>
<evidence type="ECO:0000313" key="2">
    <source>
        <dbReference type="Proteomes" id="UP000199025"/>
    </source>
</evidence>
<dbReference type="EMBL" id="FORP01000014">
    <property type="protein sequence ID" value="SFK14558.1"/>
    <property type="molecule type" value="Genomic_DNA"/>
</dbReference>
<protein>
    <submittedName>
        <fullName evidence="1">Uncharacterized protein</fullName>
    </submittedName>
</protein>
<keyword evidence="2" id="KW-1185">Reference proteome</keyword>
<proteinExistence type="predicted"/>